<evidence type="ECO:0000256" key="1">
    <source>
        <dbReference type="ARBA" id="ARBA00008522"/>
    </source>
</evidence>
<proteinExistence type="inferred from homology"/>
<dbReference type="PANTHER" id="PTHR35146:SF1">
    <property type="entry name" value="UPF0178 PROTEIN YAII"/>
    <property type="match status" value="1"/>
</dbReference>
<name>A0A212QN87_9PROT</name>
<reference evidence="3 4" key="1">
    <citation type="submission" date="2017-06" db="EMBL/GenBank/DDBJ databases">
        <authorList>
            <person name="Kim H.J."/>
            <person name="Triplett B.A."/>
        </authorList>
    </citation>
    <scope>NUCLEOTIDE SEQUENCE [LARGE SCALE GENOMIC DNA]</scope>
    <source>
        <strain evidence="3 4">B29T1</strain>
    </source>
</reference>
<dbReference type="NCBIfam" id="NF001095">
    <property type="entry name" value="PRK00124.1"/>
    <property type="match status" value="1"/>
</dbReference>
<comment type="similarity">
    <text evidence="1 2">Belongs to the UPF0178 family.</text>
</comment>
<organism evidence="3 4">
    <name type="scientific">Arboricoccus pini</name>
    <dbReference type="NCBI Taxonomy" id="1963835"/>
    <lineage>
        <taxon>Bacteria</taxon>
        <taxon>Pseudomonadati</taxon>
        <taxon>Pseudomonadota</taxon>
        <taxon>Alphaproteobacteria</taxon>
        <taxon>Geminicoccales</taxon>
        <taxon>Geminicoccaceae</taxon>
        <taxon>Arboricoccus</taxon>
    </lineage>
</organism>
<sequence>MSPDPVAPAPNLSSWRTKLLKIFIDADACPVKEEIYRVAGRYGLSVLVVANAYLRVPDDPRIERVTVTEGLDRADDWIAERAEQGDVVITADVPLADRCVKAGARVIAPNGRPFTPASIGADLAMRNLMTSLREAGEIKSGGRPFSKQDRSQFLQALDTAIQAIRRTGK</sequence>
<evidence type="ECO:0000313" key="4">
    <source>
        <dbReference type="Proteomes" id="UP000197065"/>
    </source>
</evidence>
<gene>
    <name evidence="3" type="ORF">SAMN07250955_10225</name>
</gene>
<dbReference type="PANTHER" id="PTHR35146">
    <property type="entry name" value="UPF0178 PROTEIN YAII"/>
    <property type="match status" value="1"/>
</dbReference>
<dbReference type="HAMAP" id="MF_00489">
    <property type="entry name" value="UPF0178"/>
    <property type="match status" value="1"/>
</dbReference>
<protein>
    <recommendedName>
        <fullName evidence="2">UPF0178 protein SAMN07250955_10225</fullName>
    </recommendedName>
</protein>
<dbReference type="EMBL" id="FYEH01000002">
    <property type="protein sequence ID" value="SNB60691.1"/>
    <property type="molecule type" value="Genomic_DNA"/>
</dbReference>
<keyword evidence="4" id="KW-1185">Reference proteome</keyword>
<evidence type="ECO:0000313" key="3">
    <source>
        <dbReference type="EMBL" id="SNB60691.1"/>
    </source>
</evidence>
<evidence type="ECO:0000256" key="2">
    <source>
        <dbReference type="HAMAP-Rule" id="MF_00489"/>
    </source>
</evidence>
<accession>A0A212QN87</accession>
<dbReference type="Pfam" id="PF02639">
    <property type="entry name" value="DUF188"/>
    <property type="match status" value="1"/>
</dbReference>
<dbReference type="RefSeq" id="WP_322112117.1">
    <property type="nucleotide sequence ID" value="NZ_FYEH01000002.1"/>
</dbReference>
<dbReference type="AlphaFoldDB" id="A0A212QN87"/>
<dbReference type="InterPro" id="IPR003791">
    <property type="entry name" value="UPF0178"/>
</dbReference>
<dbReference type="Proteomes" id="UP000197065">
    <property type="component" value="Unassembled WGS sequence"/>
</dbReference>
<dbReference type="CDD" id="cd18720">
    <property type="entry name" value="PIN_YqxD-like"/>
    <property type="match status" value="1"/>
</dbReference>